<accession>A0A8X6XTK5</accession>
<evidence type="ECO:0000256" key="1">
    <source>
        <dbReference type="SAM" id="Phobius"/>
    </source>
</evidence>
<keyword evidence="3" id="KW-1185">Reference proteome</keyword>
<dbReference type="OrthoDB" id="1920692at2759"/>
<evidence type="ECO:0008006" key="4">
    <source>
        <dbReference type="Google" id="ProtNLM"/>
    </source>
</evidence>
<keyword evidence="1" id="KW-0472">Membrane</keyword>
<keyword evidence="1" id="KW-0812">Transmembrane</keyword>
<proteinExistence type="predicted"/>
<evidence type="ECO:0000313" key="3">
    <source>
        <dbReference type="Proteomes" id="UP000886998"/>
    </source>
</evidence>
<evidence type="ECO:0000313" key="2">
    <source>
        <dbReference type="EMBL" id="GFY58873.1"/>
    </source>
</evidence>
<comment type="caution">
    <text evidence="2">The sequence shown here is derived from an EMBL/GenBank/DDBJ whole genome shotgun (WGS) entry which is preliminary data.</text>
</comment>
<reference evidence="2" key="1">
    <citation type="submission" date="2020-08" db="EMBL/GenBank/DDBJ databases">
        <title>Multicomponent nature underlies the extraordinary mechanical properties of spider dragline silk.</title>
        <authorList>
            <person name="Kono N."/>
            <person name="Nakamura H."/>
            <person name="Mori M."/>
            <person name="Yoshida Y."/>
            <person name="Ohtoshi R."/>
            <person name="Malay A.D."/>
            <person name="Moran D.A.P."/>
            <person name="Tomita M."/>
            <person name="Numata K."/>
            <person name="Arakawa K."/>
        </authorList>
    </citation>
    <scope>NUCLEOTIDE SEQUENCE</scope>
</reference>
<dbReference type="Proteomes" id="UP000886998">
    <property type="component" value="Unassembled WGS sequence"/>
</dbReference>
<dbReference type="EMBL" id="BMAV01012301">
    <property type="protein sequence ID" value="GFY58873.1"/>
    <property type="molecule type" value="Genomic_DNA"/>
</dbReference>
<protein>
    <recommendedName>
        <fullName evidence="4">NADH dehydrogenase [ubiquinone] 1 alpha subcomplex subunit 1</fullName>
    </recommendedName>
</protein>
<keyword evidence="1" id="KW-1133">Transmembrane helix</keyword>
<dbReference type="InterPro" id="IPR017384">
    <property type="entry name" value="NADH_Ub_cplx-1_asu_su-1"/>
</dbReference>
<name>A0A8X6XTK5_9ARAC</name>
<sequence length="71" mass="8200">MWYEILPTLGIFGTFLALPIFSPYVVGLAIRGKPHNRTSMEPEDMKLTMRDERLTGHYYKMKGLESIPDPQ</sequence>
<organism evidence="2 3">
    <name type="scientific">Trichonephila inaurata madagascariensis</name>
    <dbReference type="NCBI Taxonomy" id="2747483"/>
    <lineage>
        <taxon>Eukaryota</taxon>
        <taxon>Metazoa</taxon>
        <taxon>Ecdysozoa</taxon>
        <taxon>Arthropoda</taxon>
        <taxon>Chelicerata</taxon>
        <taxon>Arachnida</taxon>
        <taxon>Araneae</taxon>
        <taxon>Araneomorphae</taxon>
        <taxon>Entelegynae</taxon>
        <taxon>Araneoidea</taxon>
        <taxon>Nephilidae</taxon>
        <taxon>Trichonephila</taxon>
        <taxon>Trichonephila inaurata</taxon>
    </lineage>
</organism>
<gene>
    <name evidence="2" type="primary">AVEN_88966_1</name>
    <name evidence="2" type="ORF">TNIN_356481</name>
</gene>
<dbReference type="Pfam" id="PF15879">
    <property type="entry name" value="MWFE"/>
    <property type="match status" value="1"/>
</dbReference>
<feature type="transmembrane region" description="Helical" evidence="1">
    <location>
        <begin position="6"/>
        <end position="30"/>
    </location>
</feature>
<dbReference type="AlphaFoldDB" id="A0A8X6XTK5"/>